<dbReference type="InterPro" id="IPR036514">
    <property type="entry name" value="SGNH_hydro_sf"/>
</dbReference>
<evidence type="ECO:0008006" key="4">
    <source>
        <dbReference type="Google" id="ProtNLM"/>
    </source>
</evidence>
<evidence type="ECO:0000313" key="3">
    <source>
        <dbReference type="Proteomes" id="UP001159405"/>
    </source>
</evidence>
<comment type="caution">
    <text evidence="2">The sequence shown here is derived from an EMBL/GenBank/DDBJ whole genome shotgun (WGS) entry which is preliminary data.</text>
</comment>
<sequence length="170" mass="18619">MLRTKRYRPTLLLELERRRQREKQQSKPQESNATDQSIVETPEYTTTSVTGNDSPSVNPSQPSAAGQTTKKKVTVIAGDSIVKNVIGSRMGAKDSTNHFPLVRKMPDKLILHVGTNDIKSSSPKVIAESTFNLITQIRQDSPGTSVGVSALLVRSDNSDFAVKVNQVNTI</sequence>
<feature type="compositionally biased region" description="Polar residues" evidence="1">
    <location>
        <begin position="32"/>
        <end position="68"/>
    </location>
</feature>
<reference evidence="2 3" key="1">
    <citation type="submission" date="2022-05" db="EMBL/GenBank/DDBJ databases">
        <authorList>
            <consortium name="Genoscope - CEA"/>
            <person name="William W."/>
        </authorList>
    </citation>
    <scope>NUCLEOTIDE SEQUENCE [LARGE SCALE GENOMIC DNA]</scope>
</reference>
<feature type="region of interest" description="Disordered" evidence="1">
    <location>
        <begin position="1"/>
        <end position="71"/>
    </location>
</feature>
<keyword evidence="3" id="KW-1185">Reference proteome</keyword>
<evidence type="ECO:0000313" key="2">
    <source>
        <dbReference type="EMBL" id="CAH3109715.1"/>
    </source>
</evidence>
<dbReference type="Gene3D" id="3.40.50.1110">
    <property type="entry name" value="SGNH hydrolase"/>
    <property type="match status" value="1"/>
</dbReference>
<accession>A0ABN8NHQ1</accession>
<proteinExistence type="predicted"/>
<name>A0ABN8NHQ1_9CNID</name>
<dbReference type="EMBL" id="CALNXK010000022">
    <property type="protein sequence ID" value="CAH3109715.1"/>
    <property type="molecule type" value="Genomic_DNA"/>
</dbReference>
<organism evidence="2 3">
    <name type="scientific">Porites lobata</name>
    <dbReference type="NCBI Taxonomy" id="104759"/>
    <lineage>
        <taxon>Eukaryota</taxon>
        <taxon>Metazoa</taxon>
        <taxon>Cnidaria</taxon>
        <taxon>Anthozoa</taxon>
        <taxon>Hexacorallia</taxon>
        <taxon>Scleractinia</taxon>
        <taxon>Fungiina</taxon>
        <taxon>Poritidae</taxon>
        <taxon>Porites</taxon>
    </lineage>
</organism>
<evidence type="ECO:0000256" key="1">
    <source>
        <dbReference type="SAM" id="MobiDB-lite"/>
    </source>
</evidence>
<feature type="compositionally biased region" description="Basic and acidic residues" evidence="1">
    <location>
        <begin position="14"/>
        <end position="25"/>
    </location>
</feature>
<feature type="non-terminal residue" evidence="2">
    <location>
        <position position="170"/>
    </location>
</feature>
<dbReference type="Proteomes" id="UP001159405">
    <property type="component" value="Unassembled WGS sequence"/>
</dbReference>
<protein>
    <recommendedName>
        <fullName evidence="4">Scavenger receptor cysteine-rich type 1 M130</fullName>
    </recommendedName>
</protein>
<gene>
    <name evidence="2" type="ORF">PLOB_00018815</name>
</gene>
<dbReference type="SUPFAM" id="SSF52266">
    <property type="entry name" value="SGNH hydrolase"/>
    <property type="match status" value="1"/>
</dbReference>